<evidence type="ECO:0000313" key="7">
    <source>
        <dbReference type="Proteomes" id="UP001183535"/>
    </source>
</evidence>
<feature type="domain" description="HTH tetR-type" evidence="5">
    <location>
        <begin position="10"/>
        <end position="70"/>
    </location>
</feature>
<evidence type="ECO:0000256" key="4">
    <source>
        <dbReference type="PROSITE-ProRule" id="PRU00335"/>
    </source>
</evidence>
<feature type="DNA-binding region" description="H-T-H motif" evidence="4">
    <location>
        <begin position="33"/>
        <end position="52"/>
    </location>
</feature>
<dbReference type="Proteomes" id="UP001183535">
    <property type="component" value="Unassembled WGS sequence"/>
</dbReference>
<evidence type="ECO:0000256" key="3">
    <source>
        <dbReference type="ARBA" id="ARBA00023163"/>
    </source>
</evidence>
<dbReference type="Gene3D" id="1.10.357.10">
    <property type="entry name" value="Tetracycline Repressor, domain 2"/>
    <property type="match status" value="1"/>
</dbReference>
<accession>A0ABD5EPF7</accession>
<keyword evidence="1" id="KW-0805">Transcription regulation</keyword>
<dbReference type="InterPro" id="IPR001647">
    <property type="entry name" value="HTH_TetR"/>
</dbReference>
<sequence>MPPTRAEKTLRTRRRMLDAAHRLFVERGWTRTTVEDIARAAEVGVQTVYFTFGTKRAVLKEVLDSAVAGDTDPVATLDRPWARAVLAEPSAAAQLALQAAGARQILERAAAVLEVVRAAAAADPELAELWRTNEEQRHTVQLRFAEALVEKAGGALRDGADAASAAAVATALLGPETYGSLVTARGWEPSRWEGWAADALTRQLLR</sequence>
<keyword evidence="3" id="KW-0804">Transcription</keyword>
<keyword evidence="2 4" id="KW-0238">DNA-binding</keyword>
<dbReference type="GO" id="GO:0003677">
    <property type="term" value="F:DNA binding"/>
    <property type="evidence" value="ECO:0007669"/>
    <property type="project" value="UniProtKB-UniRule"/>
</dbReference>
<evidence type="ECO:0000259" key="5">
    <source>
        <dbReference type="PROSITE" id="PS50977"/>
    </source>
</evidence>
<dbReference type="EMBL" id="JAVRES010000006">
    <property type="protein sequence ID" value="MDT0436188.1"/>
    <property type="molecule type" value="Genomic_DNA"/>
</dbReference>
<proteinExistence type="predicted"/>
<comment type="caution">
    <text evidence="6">The sequence shown here is derived from an EMBL/GenBank/DDBJ whole genome shotgun (WGS) entry which is preliminary data.</text>
</comment>
<dbReference type="PANTHER" id="PTHR30055">
    <property type="entry name" value="HTH-TYPE TRANSCRIPTIONAL REGULATOR RUTR"/>
    <property type="match status" value="1"/>
</dbReference>
<dbReference type="GO" id="GO:0006355">
    <property type="term" value="P:regulation of DNA-templated transcription"/>
    <property type="evidence" value="ECO:0007669"/>
    <property type="project" value="UniProtKB-ARBA"/>
</dbReference>
<dbReference type="PRINTS" id="PR00455">
    <property type="entry name" value="HTHTETR"/>
</dbReference>
<evidence type="ECO:0000256" key="1">
    <source>
        <dbReference type="ARBA" id="ARBA00023015"/>
    </source>
</evidence>
<organism evidence="6 7">
    <name type="scientific">Streptomyces doudnae</name>
    <dbReference type="NCBI Taxonomy" id="3075536"/>
    <lineage>
        <taxon>Bacteria</taxon>
        <taxon>Bacillati</taxon>
        <taxon>Actinomycetota</taxon>
        <taxon>Actinomycetes</taxon>
        <taxon>Kitasatosporales</taxon>
        <taxon>Streptomycetaceae</taxon>
        <taxon>Streptomyces</taxon>
    </lineage>
</organism>
<gene>
    <name evidence="6" type="ORF">RM877_16005</name>
</gene>
<dbReference type="SUPFAM" id="SSF46689">
    <property type="entry name" value="Homeodomain-like"/>
    <property type="match status" value="1"/>
</dbReference>
<dbReference type="PROSITE" id="PS50977">
    <property type="entry name" value="HTH_TETR_2"/>
    <property type="match status" value="1"/>
</dbReference>
<dbReference type="InterPro" id="IPR009057">
    <property type="entry name" value="Homeodomain-like_sf"/>
</dbReference>
<evidence type="ECO:0000313" key="6">
    <source>
        <dbReference type="EMBL" id="MDT0436188.1"/>
    </source>
</evidence>
<dbReference type="RefSeq" id="WP_256089844.1">
    <property type="nucleotide sequence ID" value="NZ_JAVRES010000006.1"/>
</dbReference>
<dbReference type="Pfam" id="PF00440">
    <property type="entry name" value="TetR_N"/>
    <property type="match status" value="1"/>
</dbReference>
<dbReference type="AlphaFoldDB" id="A0ABD5EPF7"/>
<evidence type="ECO:0000256" key="2">
    <source>
        <dbReference type="ARBA" id="ARBA00023125"/>
    </source>
</evidence>
<dbReference type="InterPro" id="IPR050109">
    <property type="entry name" value="HTH-type_TetR-like_transc_reg"/>
</dbReference>
<dbReference type="PANTHER" id="PTHR30055:SF234">
    <property type="entry name" value="HTH-TYPE TRANSCRIPTIONAL REGULATOR BETI"/>
    <property type="match status" value="1"/>
</dbReference>
<reference evidence="7" key="1">
    <citation type="submission" date="2023-07" db="EMBL/GenBank/DDBJ databases">
        <title>30 novel species of actinomycetes from the DSMZ collection.</title>
        <authorList>
            <person name="Nouioui I."/>
        </authorList>
    </citation>
    <scope>NUCLEOTIDE SEQUENCE [LARGE SCALE GENOMIC DNA]</scope>
    <source>
        <strain evidence="7">DSM 41981</strain>
    </source>
</reference>
<name>A0ABD5EPF7_9ACTN</name>
<protein>
    <submittedName>
        <fullName evidence="6">Helix-turn-helix domain-containing protein</fullName>
    </submittedName>
</protein>
<keyword evidence="7" id="KW-1185">Reference proteome</keyword>